<dbReference type="Pfam" id="PF00001">
    <property type="entry name" value="7tm_1"/>
    <property type="match status" value="1"/>
</dbReference>
<evidence type="ECO:0000256" key="5">
    <source>
        <dbReference type="ARBA" id="ARBA00023040"/>
    </source>
</evidence>
<comment type="subcellular location">
    <subcellularLocation>
        <location evidence="1">Cell membrane</location>
        <topology evidence="1">Multi-pass membrane protein</topology>
    </subcellularLocation>
</comment>
<feature type="compositionally biased region" description="Basic and acidic residues" evidence="9">
    <location>
        <begin position="326"/>
        <end position="346"/>
    </location>
</feature>
<evidence type="ECO:0000259" key="11">
    <source>
        <dbReference type="PROSITE" id="PS50262"/>
    </source>
</evidence>
<comment type="caution">
    <text evidence="12">The sequence shown here is derived from an EMBL/GenBank/DDBJ whole genome shotgun (WGS) entry which is preliminary data.</text>
</comment>
<feature type="domain" description="G-protein coupled receptors family 1 profile" evidence="11">
    <location>
        <begin position="1"/>
        <end position="110"/>
    </location>
</feature>
<evidence type="ECO:0000256" key="3">
    <source>
        <dbReference type="ARBA" id="ARBA00022692"/>
    </source>
</evidence>
<feature type="transmembrane region" description="Helical" evidence="10">
    <location>
        <begin position="57"/>
        <end position="78"/>
    </location>
</feature>
<dbReference type="GO" id="GO:0030425">
    <property type="term" value="C:dendrite"/>
    <property type="evidence" value="ECO:0007669"/>
    <property type="project" value="TreeGrafter"/>
</dbReference>
<dbReference type="InterPro" id="IPR000276">
    <property type="entry name" value="GPCR_Rhodpsn"/>
</dbReference>
<dbReference type="Gene3D" id="1.20.1070.10">
    <property type="entry name" value="Rhodopsin 7-helix transmembrane proteins"/>
    <property type="match status" value="1"/>
</dbReference>
<protein>
    <recommendedName>
        <fullName evidence="11">G-protein coupled receptors family 1 profile domain-containing protein</fullName>
    </recommendedName>
</protein>
<feature type="transmembrane region" description="Helical" evidence="10">
    <location>
        <begin position="20"/>
        <end position="37"/>
    </location>
</feature>
<evidence type="ECO:0000313" key="13">
    <source>
        <dbReference type="Proteomes" id="UP000748531"/>
    </source>
</evidence>
<dbReference type="EMBL" id="LUCH01000832">
    <property type="protein sequence ID" value="KAF5404220.1"/>
    <property type="molecule type" value="Genomic_DNA"/>
</dbReference>
<dbReference type="GO" id="GO:0005886">
    <property type="term" value="C:plasma membrane"/>
    <property type="evidence" value="ECO:0007669"/>
    <property type="project" value="UniProtKB-SubCell"/>
</dbReference>
<keyword evidence="4 10" id="KW-1133">Transmembrane helix</keyword>
<name>A0A8J4SSJ8_9TREM</name>
<keyword evidence="13" id="KW-1185">Reference proteome</keyword>
<dbReference type="Proteomes" id="UP000748531">
    <property type="component" value="Unassembled WGS sequence"/>
</dbReference>
<dbReference type="PANTHER" id="PTHR24247:SF257">
    <property type="entry name" value="OCTOPAMINE RECEPTOR OAMB"/>
    <property type="match status" value="1"/>
</dbReference>
<sequence length="699" mass="78832">MAVTRPISYAKRNNLKRVRVSIAIVWTVSFVIALPVVCGLNEMYELELNSCASNNPVYVISSSVGSFYVPALVLLAVYQRIFRLIRERHKQMDKSLSTRSESHCESSEDRGTVLANPIAKRFQASSSNTTETTRQITHITESVTATVRMHDEPSSDEHEELPQDVICSTPCFILNFVNTISECEFDGPRVDIQSPNLSGFFPKRNSKRNTSLHKSRSESLSIPQKLTLANTRLPSSFSLKTPDIYPPNVLSAVDHSLSTPTDSTQSSIFRHLKTFSGEYECQKNTVSPQRGRQKEVTDKKEMRFDHVCSNPNPESPVISDSFRGGEPQRADNFTRGDDSYTPDSHKLNSPRHNQLKAENQKTPAIRGVICCIQCTESCDQMSDSGSSSQNNLDNIYSSSEDTSDYGENSADSCVCMECQDDGIYLSPVECTCDNTIARNNQVLWTCNDSPSHLISNCSTSIRKQDNSISGQRLPLISRREGQNDTGFQFFLTKTFYRRRIFHWESNCNSLQQREPVIPRNCIPNFSGYRCKKSTALYVNKPRFAFSKVAHVIGKSARTSLCRALRNILKDTERRPQPNPQVLEQNLSDRNSNLCTLNSSEKAKKRVNFRATKQRSVSQRERKATKTLAIVLENCCDVESGTTQAVNPEEIKTNQPCMRVASGQSGTWIYRKLHQMDTWKCDRLGRPPTPEGYDIKPTCH</sequence>
<feature type="compositionally biased region" description="Basic and acidic residues" evidence="9">
    <location>
        <begin position="292"/>
        <end position="306"/>
    </location>
</feature>
<organism evidence="12 13">
    <name type="scientific">Paragonimus heterotremus</name>
    <dbReference type="NCBI Taxonomy" id="100268"/>
    <lineage>
        <taxon>Eukaryota</taxon>
        <taxon>Metazoa</taxon>
        <taxon>Spiralia</taxon>
        <taxon>Lophotrochozoa</taxon>
        <taxon>Platyhelminthes</taxon>
        <taxon>Trematoda</taxon>
        <taxon>Digenea</taxon>
        <taxon>Plagiorchiida</taxon>
        <taxon>Troglotremata</taxon>
        <taxon>Troglotrematidae</taxon>
        <taxon>Paragonimus</taxon>
    </lineage>
</organism>
<feature type="compositionally biased region" description="Low complexity" evidence="9">
    <location>
        <begin position="383"/>
        <end position="394"/>
    </location>
</feature>
<evidence type="ECO:0000256" key="7">
    <source>
        <dbReference type="ARBA" id="ARBA00023170"/>
    </source>
</evidence>
<dbReference type="GO" id="GO:0007187">
    <property type="term" value="P:G protein-coupled receptor signaling pathway, coupled to cyclic nucleotide second messenger"/>
    <property type="evidence" value="ECO:0007669"/>
    <property type="project" value="TreeGrafter"/>
</dbReference>
<dbReference type="GO" id="GO:0045202">
    <property type="term" value="C:synapse"/>
    <property type="evidence" value="ECO:0007669"/>
    <property type="project" value="GOC"/>
</dbReference>
<evidence type="ECO:0000256" key="1">
    <source>
        <dbReference type="ARBA" id="ARBA00004651"/>
    </source>
</evidence>
<dbReference type="SUPFAM" id="SSF81321">
    <property type="entry name" value="Family A G protein-coupled receptor-like"/>
    <property type="match status" value="1"/>
</dbReference>
<keyword evidence="3 10" id="KW-0812">Transmembrane</keyword>
<accession>A0A8J4SSJ8</accession>
<feature type="region of interest" description="Disordered" evidence="9">
    <location>
        <begin position="383"/>
        <end position="403"/>
    </location>
</feature>
<evidence type="ECO:0000256" key="8">
    <source>
        <dbReference type="ARBA" id="ARBA00023224"/>
    </source>
</evidence>
<dbReference type="PANTHER" id="PTHR24247">
    <property type="entry name" value="5-HYDROXYTRYPTAMINE RECEPTOR"/>
    <property type="match status" value="1"/>
</dbReference>
<dbReference type="GO" id="GO:0004993">
    <property type="term" value="F:G protein-coupled serotonin receptor activity"/>
    <property type="evidence" value="ECO:0007669"/>
    <property type="project" value="TreeGrafter"/>
</dbReference>
<dbReference type="AlphaFoldDB" id="A0A8J4SSJ8"/>
<dbReference type="GO" id="GO:0007268">
    <property type="term" value="P:chemical synaptic transmission"/>
    <property type="evidence" value="ECO:0007669"/>
    <property type="project" value="TreeGrafter"/>
</dbReference>
<feature type="region of interest" description="Disordered" evidence="9">
    <location>
        <begin position="282"/>
        <end position="355"/>
    </location>
</feature>
<keyword evidence="8" id="KW-0807">Transducer</keyword>
<feature type="compositionally biased region" description="Basic residues" evidence="9">
    <location>
        <begin position="204"/>
        <end position="214"/>
    </location>
</feature>
<evidence type="ECO:0000256" key="9">
    <source>
        <dbReference type="SAM" id="MobiDB-lite"/>
    </source>
</evidence>
<evidence type="ECO:0000256" key="6">
    <source>
        <dbReference type="ARBA" id="ARBA00023136"/>
    </source>
</evidence>
<proteinExistence type="predicted"/>
<gene>
    <name evidence="12" type="ORF">PHET_02352</name>
</gene>
<dbReference type="PROSITE" id="PS50262">
    <property type="entry name" value="G_PROTEIN_RECEP_F1_2"/>
    <property type="match status" value="1"/>
</dbReference>
<dbReference type="InterPro" id="IPR017452">
    <property type="entry name" value="GPCR_Rhodpsn_7TM"/>
</dbReference>
<evidence type="ECO:0000313" key="12">
    <source>
        <dbReference type="EMBL" id="KAF5404220.1"/>
    </source>
</evidence>
<evidence type="ECO:0000256" key="10">
    <source>
        <dbReference type="SAM" id="Phobius"/>
    </source>
</evidence>
<feature type="region of interest" description="Disordered" evidence="9">
    <location>
        <begin position="201"/>
        <end position="221"/>
    </location>
</feature>
<keyword evidence="2" id="KW-1003">Cell membrane</keyword>
<dbReference type="OrthoDB" id="10010417at2759"/>
<reference evidence="12" key="1">
    <citation type="submission" date="2019-05" db="EMBL/GenBank/DDBJ databases">
        <title>Annotation for the trematode Paragonimus heterotremus.</title>
        <authorList>
            <person name="Choi Y.-J."/>
        </authorList>
    </citation>
    <scope>NUCLEOTIDE SEQUENCE</scope>
    <source>
        <strain evidence="12">LC</strain>
    </source>
</reference>
<keyword evidence="7" id="KW-0675">Receptor</keyword>
<dbReference type="GO" id="GO:0030594">
    <property type="term" value="F:neurotransmitter receptor activity"/>
    <property type="evidence" value="ECO:0007669"/>
    <property type="project" value="TreeGrafter"/>
</dbReference>
<keyword evidence="5" id="KW-0297">G-protein coupled receptor</keyword>
<evidence type="ECO:0000256" key="4">
    <source>
        <dbReference type="ARBA" id="ARBA00022989"/>
    </source>
</evidence>
<evidence type="ECO:0000256" key="2">
    <source>
        <dbReference type="ARBA" id="ARBA00022475"/>
    </source>
</evidence>
<keyword evidence="6 10" id="KW-0472">Membrane</keyword>